<feature type="transmembrane region" description="Helical" evidence="5">
    <location>
        <begin position="148"/>
        <end position="172"/>
    </location>
</feature>
<dbReference type="InterPro" id="IPR011990">
    <property type="entry name" value="TPR-like_helical_dom_sf"/>
</dbReference>
<feature type="region of interest" description="Disordered" evidence="4">
    <location>
        <begin position="178"/>
        <end position="214"/>
    </location>
</feature>
<feature type="repeat" description="TPR" evidence="3">
    <location>
        <begin position="566"/>
        <end position="599"/>
    </location>
</feature>
<evidence type="ECO:0000313" key="6">
    <source>
        <dbReference type="EMBL" id="MBM3317752.1"/>
    </source>
</evidence>
<dbReference type="PANTHER" id="PTHR44227:SF3">
    <property type="entry name" value="PROTEIN O-MANNOSYL-TRANSFERASE TMTC4"/>
    <property type="match status" value="1"/>
</dbReference>
<keyword evidence="2 3" id="KW-0802">TPR repeat</keyword>
<comment type="caution">
    <text evidence="6">The sequence shown here is derived from an EMBL/GenBank/DDBJ whole genome shotgun (WGS) entry which is preliminary data.</text>
</comment>
<feature type="repeat" description="TPR" evidence="3">
    <location>
        <begin position="498"/>
        <end position="531"/>
    </location>
</feature>
<keyword evidence="5" id="KW-0812">Transmembrane</keyword>
<dbReference type="SMART" id="SM00028">
    <property type="entry name" value="TPR"/>
    <property type="match status" value="4"/>
</dbReference>
<feature type="transmembrane region" description="Helical" evidence="5">
    <location>
        <begin position="12"/>
        <end position="30"/>
    </location>
</feature>
<dbReference type="InterPro" id="IPR052346">
    <property type="entry name" value="O-mannosyl-transferase_TMTC"/>
</dbReference>
<dbReference type="InterPro" id="IPR019734">
    <property type="entry name" value="TPR_rpt"/>
</dbReference>
<keyword evidence="1" id="KW-0677">Repeat</keyword>
<feature type="transmembrane region" description="Helical" evidence="5">
    <location>
        <begin position="265"/>
        <end position="286"/>
    </location>
</feature>
<feature type="repeat" description="TPR" evidence="3">
    <location>
        <begin position="532"/>
        <end position="565"/>
    </location>
</feature>
<dbReference type="PROSITE" id="PS50005">
    <property type="entry name" value="TPR"/>
    <property type="match status" value="3"/>
</dbReference>
<evidence type="ECO:0000256" key="1">
    <source>
        <dbReference type="ARBA" id="ARBA00022737"/>
    </source>
</evidence>
<gene>
    <name evidence="6" type="ORF">FJY75_07850</name>
</gene>
<dbReference type="Proteomes" id="UP000748308">
    <property type="component" value="Unassembled WGS sequence"/>
</dbReference>
<dbReference type="PANTHER" id="PTHR44227">
    <property type="match status" value="1"/>
</dbReference>
<evidence type="ECO:0000256" key="3">
    <source>
        <dbReference type="PROSITE-ProRule" id="PRU00339"/>
    </source>
</evidence>
<dbReference type="EMBL" id="VGIY01000181">
    <property type="protein sequence ID" value="MBM3317752.1"/>
    <property type="molecule type" value="Genomic_DNA"/>
</dbReference>
<feature type="transmembrane region" description="Helical" evidence="5">
    <location>
        <begin position="337"/>
        <end position="355"/>
    </location>
</feature>
<keyword evidence="5" id="KW-0472">Membrane</keyword>
<evidence type="ECO:0000256" key="2">
    <source>
        <dbReference type="ARBA" id="ARBA00022803"/>
    </source>
</evidence>
<dbReference type="Pfam" id="PF13432">
    <property type="entry name" value="TPR_16"/>
    <property type="match status" value="2"/>
</dbReference>
<evidence type="ECO:0000313" key="7">
    <source>
        <dbReference type="Proteomes" id="UP000748308"/>
    </source>
</evidence>
<dbReference type="Gene3D" id="1.25.40.10">
    <property type="entry name" value="Tetratricopeptide repeat domain"/>
    <property type="match status" value="1"/>
</dbReference>
<proteinExistence type="predicted"/>
<evidence type="ECO:0000256" key="5">
    <source>
        <dbReference type="SAM" id="Phobius"/>
    </source>
</evidence>
<evidence type="ECO:0000256" key="4">
    <source>
        <dbReference type="SAM" id="MobiDB-lite"/>
    </source>
</evidence>
<accession>A0A937XBA7</accession>
<feature type="transmembrane region" description="Helical" evidence="5">
    <location>
        <begin position="390"/>
        <end position="408"/>
    </location>
</feature>
<feature type="transmembrane region" description="Helical" evidence="5">
    <location>
        <begin position="218"/>
        <end position="245"/>
    </location>
</feature>
<sequence length="606" mass="65248">MAERAPTDGKRTWPWAPALLALAVAAAYAGSLQGPFVFDDIPNIVDNPTIRSLWPPQRVLVPPADSGIASRPIVNLTLALNHALSGTAVWSYHLFNALVHLLAALTLFGVVRRTLLLPRAPERLRADAAPLALAVALLWALHPLQTQAVTYTIQRCESLMGLFFLLVFYCAIRGWSAPSSPRETDPPSSPDPAGRTGRMWRTGNAGQPRKAPTGTRGLWHGGAVAAFLLGAGAKEVILVAPPLLFLHELLFIRGSARAVWRASRGLHLGLAAGLLLAAALLAGASGRMVQPERAEVSALEYAATQPAVVLHYLRLALWPDALSFDYGWPVMPLSRTWPAAAFLGVLLALTAWTLARRRPVGFTGVWFFAVLAPSSSFVPLPDLAFEHRLYLPLAAPVALLVLGGHALLGRAKRGPAGSAARAAGVVLLALLALALGARTAARNRDYRSAVALWSDTVRRQPLNARARLSLGIALDEQGCGQEGLAQMTEAVRLHPRLVRARVNLAIALLEIGRAGEALEHLRAAVALDPREARARSHLGIALCQLGRLEEGVRELREALRLDPSRVEAHLNLSLALGELGQEGEARRHFEAAYRLDPRYVQSSVRP</sequence>
<name>A0A937XBA7_UNCEI</name>
<dbReference type="SUPFAM" id="SSF48452">
    <property type="entry name" value="TPR-like"/>
    <property type="match status" value="1"/>
</dbReference>
<feature type="transmembrane region" description="Helical" evidence="5">
    <location>
        <begin position="90"/>
        <end position="112"/>
    </location>
</feature>
<dbReference type="Pfam" id="PF13181">
    <property type="entry name" value="TPR_8"/>
    <property type="match status" value="1"/>
</dbReference>
<feature type="transmembrane region" description="Helical" evidence="5">
    <location>
        <begin position="420"/>
        <end position="437"/>
    </location>
</feature>
<dbReference type="AlphaFoldDB" id="A0A937XBA7"/>
<organism evidence="6 7">
    <name type="scientific">Eiseniibacteriota bacterium</name>
    <dbReference type="NCBI Taxonomy" id="2212470"/>
    <lineage>
        <taxon>Bacteria</taxon>
        <taxon>Candidatus Eiseniibacteriota</taxon>
    </lineage>
</organism>
<feature type="transmembrane region" description="Helical" evidence="5">
    <location>
        <begin position="360"/>
        <end position="378"/>
    </location>
</feature>
<keyword evidence="5" id="KW-1133">Transmembrane helix</keyword>
<reference evidence="6" key="1">
    <citation type="submission" date="2019-03" db="EMBL/GenBank/DDBJ databases">
        <title>Lake Tanganyika Metagenome-Assembled Genomes (MAGs).</title>
        <authorList>
            <person name="Tran P."/>
        </authorList>
    </citation>
    <scope>NUCLEOTIDE SEQUENCE</scope>
    <source>
        <strain evidence="6">M_DeepCast_400m_m2_100</strain>
    </source>
</reference>
<protein>
    <submittedName>
        <fullName evidence="6">Tetratricopeptide repeat protein</fullName>
    </submittedName>
</protein>